<dbReference type="GO" id="GO:0052693">
    <property type="term" value="F:epoxyqueuosine reductase activity"/>
    <property type="evidence" value="ECO:0007669"/>
    <property type="project" value="TreeGrafter"/>
</dbReference>
<keyword evidence="4" id="KW-0671">Queuosine biosynthesis</keyword>
<sequence>MISQQPYFPPVPDHLAELFHAEGLGLMGIAPAVPPAGSEHDDDYRTWLERGFHGSMAYLQRHAHGKYHPEAMLPGCRSILIAGLNYYQHAPERPAGAGRIARYAWGRDYHKTLGKRLLRIRRRLEERFPDHGFRNFTDATPLAERYFAEQAGIGFQGRNTLLISGQYGSWFVLGEILTTMELSVSSPSAAAGQFGNRHGACPRSCTKCIDVCPTGALYAPHRIDASRCISYLTIEHSGSIPVELRRGMRDWLFGCDLCQEVCPLNVRRQVTGESDFLQARAGDHLDLTELLAMESDKDFLQRFAGSPVMRAGRIGMMRNACVVAANTGAHELLPRLRQLADGTARYSADPAERAMIAEHAAWAVSELMSETSRH</sequence>
<keyword evidence="1" id="KW-0408">Iron</keyword>
<evidence type="ECO:0000256" key="1">
    <source>
        <dbReference type="ARBA" id="ARBA00022485"/>
    </source>
</evidence>
<dbReference type="PANTHER" id="PTHR30002:SF4">
    <property type="entry name" value="EPOXYQUEUOSINE REDUCTASE"/>
    <property type="match status" value="1"/>
</dbReference>
<evidence type="ECO:0000256" key="3">
    <source>
        <dbReference type="ARBA" id="ARBA00022694"/>
    </source>
</evidence>
<dbReference type="PATRIC" id="fig|889378.3.peg.1350"/>
<keyword evidence="8" id="KW-1185">Reference proteome</keyword>
<proteinExistence type="predicted"/>
<dbReference type="HOGENOM" id="CLU_030790_0_0_12"/>
<dbReference type="EMBL" id="CP003282">
    <property type="protein sequence ID" value="AFG37416.1"/>
    <property type="molecule type" value="Genomic_DNA"/>
</dbReference>
<dbReference type="GO" id="GO:0051539">
    <property type="term" value="F:4 iron, 4 sulfur cluster binding"/>
    <property type="evidence" value="ECO:0007669"/>
    <property type="project" value="UniProtKB-KW"/>
</dbReference>
<protein>
    <submittedName>
        <fullName evidence="7">Uncharacterized Fe-S protein</fullName>
    </submittedName>
</protein>
<dbReference type="PANTHER" id="PTHR30002">
    <property type="entry name" value="EPOXYQUEUOSINE REDUCTASE"/>
    <property type="match status" value="1"/>
</dbReference>
<evidence type="ECO:0000259" key="6">
    <source>
        <dbReference type="PROSITE" id="PS51379"/>
    </source>
</evidence>
<dbReference type="NCBIfam" id="TIGR00276">
    <property type="entry name" value="tRNA epoxyqueuosine(34) reductase QueG"/>
    <property type="match status" value="1"/>
</dbReference>
<evidence type="ECO:0000256" key="2">
    <source>
        <dbReference type="ARBA" id="ARBA00022490"/>
    </source>
</evidence>
<keyword evidence="3" id="KW-0819">tRNA processing</keyword>
<dbReference type="InterPro" id="IPR004453">
    <property type="entry name" value="QueG"/>
</dbReference>
<dbReference type="Pfam" id="PF13484">
    <property type="entry name" value="Fer4_16"/>
    <property type="match status" value="1"/>
</dbReference>
<evidence type="ECO:0000313" key="8">
    <source>
        <dbReference type="Proteomes" id="UP000007383"/>
    </source>
</evidence>
<dbReference type="PROSITE" id="PS51379">
    <property type="entry name" value="4FE4S_FER_2"/>
    <property type="match status" value="1"/>
</dbReference>
<feature type="domain" description="4Fe-4S ferredoxin-type" evidence="6">
    <location>
        <begin position="192"/>
        <end position="222"/>
    </location>
</feature>
<dbReference type="RefSeq" id="WP_014455403.1">
    <property type="nucleotide sequence ID" value="NC_017098.1"/>
</dbReference>
<keyword evidence="2" id="KW-0963">Cytoplasm</keyword>
<keyword evidence="1" id="KW-0411">Iron-sulfur</keyword>
<keyword evidence="1" id="KW-0004">4Fe-4S</keyword>
<dbReference type="STRING" id="889378.Spiaf_1349"/>
<evidence type="ECO:0000256" key="4">
    <source>
        <dbReference type="ARBA" id="ARBA00022785"/>
    </source>
</evidence>
<dbReference type="Gene3D" id="3.30.70.20">
    <property type="match status" value="1"/>
</dbReference>
<keyword evidence="1" id="KW-0479">Metal-binding</keyword>
<dbReference type="Pfam" id="PF08331">
    <property type="entry name" value="QueG_DUF1730"/>
    <property type="match status" value="1"/>
</dbReference>
<dbReference type="InterPro" id="IPR013542">
    <property type="entry name" value="QueG_DUF1730"/>
</dbReference>
<dbReference type="AlphaFoldDB" id="H9UIS3"/>
<accession>H9UIS3</accession>
<dbReference type="SUPFAM" id="SSF46548">
    <property type="entry name" value="alpha-helical ferredoxin"/>
    <property type="match status" value="1"/>
</dbReference>
<reference evidence="8" key="1">
    <citation type="journal article" date="2013" name="Stand. Genomic Sci.">
        <title>Complete genome sequence of the halophilic bacterium Spirochaeta africana type strain (Z-7692(T)) from the alkaline Lake Magadi in the East African Rift.</title>
        <authorList>
            <person name="Liolos K."/>
            <person name="Abt B."/>
            <person name="Scheuner C."/>
            <person name="Teshima H."/>
            <person name="Held B."/>
            <person name="Lapidus A."/>
            <person name="Nolan M."/>
            <person name="Lucas S."/>
            <person name="Deshpande S."/>
            <person name="Cheng J.F."/>
            <person name="Tapia R."/>
            <person name="Goodwin L.A."/>
            <person name="Pitluck S."/>
            <person name="Pagani I."/>
            <person name="Ivanova N."/>
            <person name="Mavromatis K."/>
            <person name="Mikhailova N."/>
            <person name="Huntemann M."/>
            <person name="Pati A."/>
            <person name="Chen A."/>
            <person name="Palaniappan K."/>
            <person name="Land M."/>
            <person name="Rohde M."/>
            <person name="Tindall B.J."/>
            <person name="Detter J.C."/>
            <person name="Goker M."/>
            <person name="Bristow J."/>
            <person name="Eisen J.A."/>
            <person name="Markowitz V."/>
            <person name="Hugenholtz P."/>
            <person name="Woyke T."/>
            <person name="Klenk H.P."/>
            <person name="Kyrpides N.C."/>
        </authorList>
    </citation>
    <scope>NUCLEOTIDE SEQUENCE</scope>
    <source>
        <strain evidence="8">ATCC 700263 / DSM 8902 / Z-7692</strain>
    </source>
</reference>
<name>H9UIS3_SPIAZ</name>
<dbReference type="eggNOG" id="COG1600">
    <property type="taxonomic scope" value="Bacteria"/>
</dbReference>
<evidence type="ECO:0000313" key="7">
    <source>
        <dbReference type="EMBL" id="AFG37416.1"/>
    </source>
</evidence>
<organism evidence="7 8">
    <name type="scientific">Spirochaeta africana (strain ATCC 700263 / DSM 8902 / Z-7692)</name>
    <dbReference type="NCBI Taxonomy" id="889378"/>
    <lineage>
        <taxon>Bacteria</taxon>
        <taxon>Pseudomonadati</taxon>
        <taxon>Spirochaetota</taxon>
        <taxon>Spirochaetia</taxon>
        <taxon>Spirochaetales</taxon>
        <taxon>Spirochaetaceae</taxon>
        <taxon>Spirochaeta</taxon>
    </lineage>
</organism>
<gene>
    <name evidence="7" type="ordered locus">Spiaf_1349</name>
</gene>
<dbReference type="KEGG" id="sfc:Spiaf_1349"/>
<dbReference type="InterPro" id="IPR017896">
    <property type="entry name" value="4Fe4S_Fe-S-bd"/>
</dbReference>
<keyword evidence="5" id="KW-0560">Oxidoreductase</keyword>
<dbReference type="Proteomes" id="UP000007383">
    <property type="component" value="Chromosome"/>
</dbReference>
<dbReference type="GO" id="GO:0008616">
    <property type="term" value="P:tRNA queuosine(34) biosynthetic process"/>
    <property type="evidence" value="ECO:0007669"/>
    <property type="project" value="UniProtKB-KW"/>
</dbReference>
<evidence type="ECO:0000256" key="5">
    <source>
        <dbReference type="ARBA" id="ARBA00023002"/>
    </source>
</evidence>